<evidence type="ECO:0000256" key="11">
    <source>
        <dbReference type="ARBA" id="ARBA00023080"/>
    </source>
</evidence>
<dbReference type="FunFam" id="3.30.70.141:FF:000003">
    <property type="entry name" value="Nucleoside diphosphate kinase"/>
    <property type="match status" value="1"/>
</dbReference>
<dbReference type="InterPro" id="IPR001564">
    <property type="entry name" value="Nucleoside_diP_kinase"/>
</dbReference>
<dbReference type="PROSITE" id="PS51374">
    <property type="entry name" value="NDPK_LIKE"/>
    <property type="match status" value="1"/>
</dbReference>
<dbReference type="NCBIfam" id="NF001908">
    <property type="entry name" value="PRK00668.1"/>
    <property type="match status" value="1"/>
</dbReference>
<organism evidence="15 16">
    <name type="scientific">Enteractinococcus coprophilus</name>
    <dbReference type="NCBI Taxonomy" id="1027633"/>
    <lineage>
        <taxon>Bacteria</taxon>
        <taxon>Bacillati</taxon>
        <taxon>Actinomycetota</taxon>
        <taxon>Actinomycetes</taxon>
        <taxon>Micrococcales</taxon>
        <taxon>Micrococcaceae</taxon>
    </lineage>
</organism>
<dbReference type="GO" id="GO:0005524">
    <property type="term" value="F:ATP binding"/>
    <property type="evidence" value="ECO:0007669"/>
    <property type="project" value="UniProtKB-KW"/>
</dbReference>
<dbReference type="Proteomes" id="UP000319746">
    <property type="component" value="Unassembled WGS sequence"/>
</dbReference>
<dbReference type="OrthoDB" id="9801161at2"/>
<sequence>MSQPERTLVLVKPDGVERGLTGEILARIERKGYQITELLMLNATPQMLAEHYEEHQGKDFFEPLVNFMASGPIVAAIFEGDRVIEGIRQLAGISDPTLADAGTIRGDFGRDWGESVQKNLIHASDSTLSAEREIDLWFG</sequence>
<dbReference type="GO" id="GO:0006241">
    <property type="term" value="P:CTP biosynthetic process"/>
    <property type="evidence" value="ECO:0007669"/>
    <property type="project" value="InterPro"/>
</dbReference>
<keyword evidence="16" id="KW-1185">Reference proteome</keyword>
<comment type="caution">
    <text evidence="15">The sequence shown here is derived from an EMBL/GenBank/DDBJ whole genome shotgun (WGS) entry which is preliminary data.</text>
</comment>
<dbReference type="AlphaFoldDB" id="A0A543AIW5"/>
<comment type="cofactor">
    <cofactor evidence="1">
        <name>Mg(2+)</name>
        <dbReference type="ChEBI" id="CHEBI:18420"/>
    </cofactor>
</comment>
<dbReference type="RefSeq" id="WP_141865705.1">
    <property type="nucleotide sequence ID" value="NZ_BAABAN010000004.1"/>
</dbReference>
<evidence type="ECO:0000256" key="8">
    <source>
        <dbReference type="ARBA" id="ARBA00022777"/>
    </source>
</evidence>
<comment type="caution">
    <text evidence="12">Lacks conserved residue(s) required for the propagation of feature annotation.</text>
</comment>
<comment type="similarity">
    <text evidence="2 12 13">Belongs to the NDK family.</text>
</comment>
<dbReference type="InterPro" id="IPR034907">
    <property type="entry name" value="NDK-like_dom"/>
</dbReference>
<dbReference type="SMART" id="SM00562">
    <property type="entry name" value="NDK"/>
    <property type="match status" value="1"/>
</dbReference>
<keyword evidence="7" id="KW-0547">Nucleotide-binding</keyword>
<dbReference type="EC" id="2.7.4.6" evidence="3"/>
<dbReference type="PRINTS" id="PR01243">
    <property type="entry name" value="NUCDPKINASE"/>
</dbReference>
<dbReference type="GO" id="GO:0006183">
    <property type="term" value="P:GTP biosynthetic process"/>
    <property type="evidence" value="ECO:0007669"/>
    <property type="project" value="InterPro"/>
</dbReference>
<feature type="domain" description="Nucleoside diphosphate kinase-like" evidence="14">
    <location>
        <begin position="4"/>
        <end position="139"/>
    </location>
</feature>
<evidence type="ECO:0000256" key="10">
    <source>
        <dbReference type="ARBA" id="ARBA00022842"/>
    </source>
</evidence>
<evidence type="ECO:0000256" key="12">
    <source>
        <dbReference type="PROSITE-ProRule" id="PRU00706"/>
    </source>
</evidence>
<proteinExistence type="inferred from homology"/>
<dbReference type="CDD" id="cd04413">
    <property type="entry name" value="NDPk_I"/>
    <property type="match status" value="1"/>
</dbReference>
<reference evidence="15 16" key="1">
    <citation type="submission" date="2019-06" db="EMBL/GenBank/DDBJ databases">
        <title>Sequencing the genomes of 1000 actinobacteria strains.</title>
        <authorList>
            <person name="Klenk H.-P."/>
        </authorList>
    </citation>
    <scope>NUCLEOTIDE SEQUENCE [LARGE SCALE GENOMIC DNA]</scope>
    <source>
        <strain evidence="15 16">DSM 24083</strain>
    </source>
</reference>
<evidence type="ECO:0000256" key="7">
    <source>
        <dbReference type="ARBA" id="ARBA00022741"/>
    </source>
</evidence>
<evidence type="ECO:0000256" key="6">
    <source>
        <dbReference type="ARBA" id="ARBA00022723"/>
    </source>
</evidence>
<evidence type="ECO:0000313" key="15">
    <source>
        <dbReference type="EMBL" id="TQL72520.1"/>
    </source>
</evidence>
<evidence type="ECO:0000256" key="5">
    <source>
        <dbReference type="ARBA" id="ARBA00022679"/>
    </source>
</evidence>
<evidence type="ECO:0000256" key="3">
    <source>
        <dbReference type="ARBA" id="ARBA00012966"/>
    </source>
</evidence>
<protein>
    <recommendedName>
        <fullName evidence="4">Nucleoside diphosphate kinase</fullName>
        <ecNumber evidence="3">2.7.4.6</ecNumber>
    </recommendedName>
</protein>
<dbReference type="GO" id="GO:0046872">
    <property type="term" value="F:metal ion binding"/>
    <property type="evidence" value="ECO:0007669"/>
    <property type="project" value="UniProtKB-KW"/>
</dbReference>
<evidence type="ECO:0000259" key="14">
    <source>
        <dbReference type="SMART" id="SM00562"/>
    </source>
</evidence>
<dbReference type="Gene3D" id="3.30.70.141">
    <property type="entry name" value="Nucleoside diphosphate kinase-like domain"/>
    <property type="match status" value="1"/>
</dbReference>
<evidence type="ECO:0000256" key="13">
    <source>
        <dbReference type="RuleBase" id="RU004011"/>
    </source>
</evidence>
<keyword evidence="5" id="KW-0808">Transferase</keyword>
<gene>
    <name evidence="15" type="ORF">FB556_1178</name>
</gene>
<dbReference type="SUPFAM" id="SSF54919">
    <property type="entry name" value="Nucleoside diphosphate kinase, NDK"/>
    <property type="match status" value="1"/>
</dbReference>
<dbReference type="InterPro" id="IPR036850">
    <property type="entry name" value="NDK-like_dom_sf"/>
</dbReference>
<dbReference type="GO" id="GO:0004550">
    <property type="term" value="F:nucleoside diphosphate kinase activity"/>
    <property type="evidence" value="ECO:0007669"/>
    <property type="project" value="UniProtKB-EC"/>
</dbReference>
<keyword evidence="9" id="KW-0067">ATP-binding</keyword>
<dbReference type="EMBL" id="VFOU01000002">
    <property type="protein sequence ID" value="TQL72520.1"/>
    <property type="molecule type" value="Genomic_DNA"/>
</dbReference>
<evidence type="ECO:0000256" key="9">
    <source>
        <dbReference type="ARBA" id="ARBA00022840"/>
    </source>
</evidence>
<keyword evidence="6" id="KW-0479">Metal-binding</keyword>
<dbReference type="Pfam" id="PF00334">
    <property type="entry name" value="NDK"/>
    <property type="match status" value="1"/>
</dbReference>
<dbReference type="GO" id="GO:0006228">
    <property type="term" value="P:UTP biosynthetic process"/>
    <property type="evidence" value="ECO:0007669"/>
    <property type="project" value="InterPro"/>
</dbReference>
<evidence type="ECO:0000313" key="16">
    <source>
        <dbReference type="Proteomes" id="UP000319746"/>
    </source>
</evidence>
<keyword evidence="11" id="KW-0546">Nucleotide metabolism</keyword>
<accession>A0A543AIW5</accession>
<keyword evidence="10" id="KW-0460">Magnesium</keyword>
<evidence type="ECO:0000256" key="2">
    <source>
        <dbReference type="ARBA" id="ARBA00008142"/>
    </source>
</evidence>
<evidence type="ECO:0000256" key="1">
    <source>
        <dbReference type="ARBA" id="ARBA00001946"/>
    </source>
</evidence>
<dbReference type="PANTHER" id="PTHR11349">
    <property type="entry name" value="NUCLEOSIDE DIPHOSPHATE KINASE"/>
    <property type="match status" value="1"/>
</dbReference>
<name>A0A543AIW5_9MICC</name>
<evidence type="ECO:0000256" key="4">
    <source>
        <dbReference type="ARBA" id="ARBA00017632"/>
    </source>
</evidence>
<keyword evidence="8 15" id="KW-0418">Kinase</keyword>